<feature type="compositionally biased region" description="Polar residues" evidence="1">
    <location>
        <begin position="193"/>
        <end position="206"/>
    </location>
</feature>
<reference evidence="3 4" key="1">
    <citation type="journal article" date="2011" name="Genome Res.">
        <title>Phylogeny-wide analysis of social amoeba genomes highlights ancient origins for complex intercellular communication.</title>
        <authorList>
            <person name="Heidel A.J."/>
            <person name="Lawal H.M."/>
            <person name="Felder M."/>
            <person name="Schilde C."/>
            <person name="Helps N.R."/>
            <person name="Tunggal B."/>
            <person name="Rivero F."/>
            <person name="John U."/>
            <person name="Schleicher M."/>
            <person name="Eichinger L."/>
            <person name="Platzer M."/>
            <person name="Noegel A.A."/>
            <person name="Schaap P."/>
            <person name="Gloeckner G."/>
        </authorList>
    </citation>
    <scope>NUCLEOTIDE SEQUENCE [LARGE SCALE GENOMIC DNA]</scope>
    <source>
        <strain evidence="4">ATCC 26659 / Pp 5 / PN500</strain>
    </source>
</reference>
<evidence type="ECO:0000256" key="1">
    <source>
        <dbReference type="SAM" id="MobiDB-lite"/>
    </source>
</evidence>
<comment type="caution">
    <text evidence="3">The sequence shown here is derived from an EMBL/GenBank/DDBJ whole genome shotgun (WGS) entry which is preliminary data.</text>
</comment>
<organism evidence="3 4">
    <name type="scientific">Heterostelium pallidum (strain ATCC 26659 / Pp 5 / PN500)</name>
    <name type="common">Cellular slime mold</name>
    <name type="synonym">Polysphondylium pallidum</name>
    <dbReference type="NCBI Taxonomy" id="670386"/>
    <lineage>
        <taxon>Eukaryota</taxon>
        <taxon>Amoebozoa</taxon>
        <taxon>Evosea</taxon>
        <taxon>Eumycetozoa</taxon>
        <taxon>Dictyostelia</taxon>
        <taxon>Acytosteliales</taxon>
        <taxon>Acytosteliaceae</taxon>
        <taxon>Heterostelium</taxon>
    </lineage>
</organism>
<feature type="signal peptide" evidence="2">
    <location>
        <begin position="1"/>
        <end position="19"/>
    </location>
</feature>
<proteinExistence type="predicted"/>
<name>D3B4S9_HETP5</name>
<accession>D3B4S9</accession>
<dbReference type="EMBL" id="ADBJ01000010">
    <property type="protein sequence ID" value="EFA84327.1"/>
    <property type="molecule type" value="Genomic_DNA"/>
</dbReference>
<evidence type="ECO:0000313" key="3">
    <source>
        <dbReference type="EMBL" id="EFA84327.1"/>
    </source>
</evidence>
<dbReference type="RefSeq" id="XP_020436442.1">
    <property type="nucleotide sequence ID" value="XM_020574370.1"/>
</dbReference>
<gene>
    <name evidence="3" type="ORF">PPL_03405</name>
</gene>
<dbReference type="InParanoid" id="D3B4S9"/>
<evidence type="ECO:0000256" key="2">
    <source>
        <dbReference type="SAM" id="SignalP"/>
    </source>
</evidence>
<keyword evidence="2" id="KW-0732">Signal</keyword>
<sequence length="206" mass="23284">MKLLIFVFFLSFSFILVSSGRYHNYIFPSESEQYVSHIEKMFQQKNQHPLKQFQSKLVELIQMIEPMVASMGSVGNAMGDGAGHDWVNEQYWRNFQDVVNRAPPRSAGGYVYDTKATPDPNVLSQPWNNRPSPFSINTWEEVHSAGQMLSPWFFREGSLLDPRLAPQPKPAANHGEVANDFTWQHSEGGDDNTVMNQAPTTATSTS</sequence>
<keyword evidence="4" id="KW-1185">Reference proteome</keyword>
<dbReference type="GeneID" id="31358926"/>
<feature type="region of interest" description="Disordered" evidence="1">
    <location>
        <begin position="182"/>
        <end position="206"/>
    </location>
</feature>
<protein>
    <submittedName>
        <fullName evidence="3">Uncharacterized protein</fullName>
    </submittedName>
</protein>
<feature type="chain" id="PRO_5003041924" evidence="2">
    <location>
        <begin position="20"/>
        <end position="206"/>
    </location>
</feature>
<evidence type="ECO:0000313" key="4">
    <source>
        <dbReference type="Proteomes" id="UP000001396"/>
    </source>
</evidence>
<dbReference type="Proteomes" id="UP000001396">
    <property type="component" value="Unassembled WGS sequence"/>
</dbReference>
<dbReference type="AlphaFoldDB" id="D3B4S9"/>